<organism evidence="2 3">
    <name type="scientific">Selenomonas dianae</name>
    <dbReference type="NCBI Taxonomy" id="135079"/>
    <lineage>
        <taxon>Bacteria</taxon>
        <taxon>Bacillati</taxon>
        <taxon>Bacillota</taxon>
        <taxon>Negativicutes</taxon>
        <taxon>Selenomonadales</taxon>
        <taxon>Selenomonadaceae</taxon>
        <taxon>Selenomonas</taxon>
    </lineage>
</organism>
<gene>
    <name evidence="2" type="ORF">GCM10008919_13500</name>
</gene>
<dbReference type="EMBL" id="BAAACR010000008">
    <property type="protein sequence ID" value="GAA0211495.1"/>
    <property type="molecule type" value="Genomic_DNA"/>
</dbReference>
<evidence type="ECO:0000313" key="3">
    <source>
        <dbReference type="Proteomes" id="UP001500399"/>
    </source>
</evidence>
<accession>A0ABP3CP89</accession>
<dbReference type="RefSeq" id="WP_425541889.1">
    <property type="nucleotide sequence ID" value="NZ_BAAACR010000008.1"/>
</dbReference>
<protein>
    <submittedName>
        <fullName evidence="2">Uncharacterized protein</fullName>
    </submittedName>
</protein>
<proteinExistence type="predicted"/>
<evidence type="ECO:0000313" key="2">
    <source>
        <dbReference type="EMBL" id="GAA0211495.1"/>
    </source>
</evidence>
<reference evidence="3" key="1">
    <citation type="journal article" date="2019" name="Int. J. Syst. Evol. Microbiol.">
        <title>The Global Catalogue of Microorganisms (GCM) 10K type strain sequencing project: providing services to taxonomists for standard genome sequencing and annotation.</title>
        <authorList>
            <consortium name="The Broad Institute Genomics Platform"/>
            <consortium name="The Broad Institute Genome Sequencing Center for Infectious Disease"/>
            <person name="Wu L."/>
            <person name="Ma J."/>
        </authorList>
    </citation>
    <scope>NUCLEOTIDE SEQUENCE [LARGE SCALE GENOMIC DNA]</scope>
    <source>
        <strain evidence="3">JCM 8542</strain>
    </source>
</reference>
<evidence type="ECO:0000256" key="1">
    <source>
        <dbReference type="SAM" id="MobiDB-lite"/>
    </source>
</evidence>
<feature type="region of interest" description="Disordered" evidence="1">
    <location>
        <begin position="106"/>
        <end position="131"/>
    </location>
</feature>
<comment type="caution">
    <text evidence="2">The sequence shown here is derived from an EMBL/GenBank/DDBJ whole genome shotgun (WGS) entry which is preliminary data.</text>
</comment>
<sequence>MNYVSGLMLGASLVNMLRQSVGGAGGMNAGAAQGMGGGRSAQGGGASSGFASAAGGLALGGAALTGLLGGGRGGRSSPLTGLLGMTGHSGGAQSVLPSGLFGGTGRAGGSAGRLPSAGGREGATSAPPQMKSVGEKPFVCVHASAGRRRYRTPYLTEAFAKVLEESLVRLPFVTEVRANATAGSILLTYEPEDEAHILVLAEGMEAIFAQGHTAPPPATLAQSVRRSVQDFSGWIQRHTGGALDLSSVVAGVFVLRGIRQLVLTNNTPSGSQMLWWALTLMRGWKV</sequence>
<name>A0ABP3CP89_9FIRM</name>
<dbReference type="Pfam" id="PF19991">
    <property type="entry name" value="HMA_2"/>
    <property type="match status" value="1"/>
</dbReference>
<dbReference type="Proteomes" id="UP001500399">
    <property type="component" value="Unassembled WGS sequence"/>
</dbReference>
<keyword evidence="3" id="KW-1185">Reference proteome</keyword>